<dbReference type="PANTHER" id="PTHR44757">
    <property type="entry name" value="DIGUANYLATE CYCLASE DGCP"/>
    <property type="match status" value="1"/>
</dbReference>
<dbReference type="Proteomes" id="UP000255008">
    <property type="component" value="Unassembled WGS sequence"/>
</dbReference>
<proteinExistence type="predicted"/>
<dbReference type="FunFam" id="3.30.70.270:FF:000001">
    <property type="entry name" value="Diguanylate cyclase domain protein"/>
    <property type="match status" value="1"/>
</dbReference>
<dbReference type="InterPro" id="IPR052155">
    <property type="entry name" value="Biofilm_reg_signaling"/>
</dbReference>
<dbReference type="PROSITE" id="PS50883">
    <property type="entry name" value="EAL"/>
    <property type="match status" value="1"/>
</dbReference>
<dbReference type="CDD" id="cd01948">
    <property type="entry name" value="EAL"/>
    <property type="match status" value="1"/>
</dbReference>
<dbReference type="InterPro" id="IPR000160">
    <property type="entry name" value="GGDEF_dom"/>
</dbReference>
<gene>
    <name evidence="3" type="primary">cph2_2</name>
    <name evidence="3" type="ORF">NCTC10894_00265</name>
</gene>
<dbReference type="InterPro" id="IPR029787">
    <property type="entry name" value="Nucleotide_cyclase"/>
</dbReference>
<dbReference type="Pfam" id="PF00990">
    <property type="entry name" value="GGDEF"/>
    <property type="match status" value="1"/>
</dbReference>
<dbReference type="NCBIfam" id="TIGR00254">
    <property type="entry name" value="GGDEF"/>
    <property type="match status" value="1"/>
</dbReference>
<dbReference type="GO" id="GO:0003824">
    <property type="term" value="F:catalytic activity"/>
    <property type="evidence" value="ECO:0007669"/>
    <property type="project" value="UniProtKB-ARBA"/>
</dbReference>
<dbReference type="EMBL" id="UGVE01000001">
    <property type="protein sequence ID" value="SUD95935.1"/>
    <property type="molecule type" value="Genomic_DNA"/>
</dbReference>
<reference evidence="3 4" key="1">
    <citation type="submission" date="2018-06" db="EMBL/GenBank/DDBJ databases">
        <authorList>
            <consortium name="Pathogen Informatics"/>
            <person name="Doyle S."/>
        </authorList>
    </citation>
    <scope>NUCLEOTIDE SEQUENCE [LARGE SCALE GENOMIC DNA]</scope>
    <source>
        <strain evidence="3 4">NCTC10894</strain>
    </source>
</reference>
<dbReference type="SUPFAM" id="SSF141868">
    <property type="entry name" value="EAL domain-like"/>
    <property type="match status" value="1"/>
</dbReference>
<dbReference type="Pfam" id="PF00563">
    <property type="entry name" value="EAL"/>
    <property type="match status" value="1"/>
</dbReference>
<dbReference type="CDD" id="cd01949">
    <property type="entry name" value="GGDEF"/>
    <property type="match status" value="1"/>
</dbReference>
<accession>A0AAJ5D3C7</accession>
<evidence type="ECO:0000313" key="3">
    <source>
        <dbReference type="EMBL" id="SUD95935.1"/>
    </source>
</evidence>
<organism evidence="3 4">
    <name type="scientific">Ralstonia mannitolilytica</name>
    <dbReference type="NCBI Taxonomy" id="105219"/>
    <lineage>
        <taxon>Bacteria</taxon>
        <taxon>Pseudomonadati</taxon>
        <taxon>Pseudomonadota</taxon>
        <taxon>Betaproteobacteria</taxon>
        <taxon>Burkholderiales</taxon>
        <taxon>Burkholderiaceae</taxon>
        <taxon>Ralstonia</taxon>
    </lineage>
</organism>
<evidence type="ECO:0000313" key="4">
    <source>
        <dbReference type="Proteomes" id="UP000255008"/>
    </source>
</evidence>
<protein>
    <submittedName>
        <fullName evidence="3">Bacteriophytochrome cph2</fullName>
    </submittedName>
</protein>
<dbReference type="PROSITE" id="PS50887">
    <property type="entry name" value="GGDEF"/>
    <property type="match status" value="1"/>
</dbReference>
<evidence type="ECO:0000259" key="1">
    <source>
        <dbReference type="PROSITE" id="PS50883"/>
    </source>
</evidence>
<feature type="domain" description="GGDEF" evidence="2">
    <location>
        <begin position="42"/>
        <end position="174"/>
    </location>
</feature>
<dbReference type="Gene3D" id="3.20.20.450">
    <property type="entry name" value="EAL domain"/>
    <property type="match status" value="1"/>
</dbReference>
<sequence>MNATVLSPGVSSRTTTLQGLPNRALFLDRLKQALASAQRHGQRVALLFLDLDRFKEINDTQGHAIGDRALIEIARRFQAALREEETLARLAGDEFVVIAMGANQSAAALIAERIQKALAEPLAINGRFFALKASIGIAFYPEDGRSAEELLKHADIAMYRAKASGGGYRFYRSEMGTDLARKLEIVHRLETALAAGRLQLHYHLQVHLPSGKIVGAEALSRWHDADWGMVSPAEFIPIAEERGLIGTLGEWALAGACRQVRHWQERGCPLPGRVAVNVAAKQFEDDDFVDRCLRIARESGAASSAIELELTESGMMRDPERAVEVTRALTSAGFALSIDDFGTGYSSLAYLKRFPVHKLKIDISFVRDMLTDRNDLAIVSAIVAMAKSLGLKTLAEGVEEAAQAEHLLALGCDEAQGYYFARPEPAEVFARRWLQSACPSHDLGQDVDRQEQGHLGT</sequence>
<dbReference type="AlphaFoldDB" id="A0AAJ5D3C7"/>
<comment type="caution">
    <text evidence="3">The sequence shown here is derived from an EMBL/GenBank/DDBJ whole genome shotgun (WGS) entry which is preliminary data.</text>
</comment>
<name>A0AAJ5D3C7_9RALS</name>
<evidence type="ECO:0000259" key="2">
    <source>
        <dbReference type="PROSITE" id="PS50887"/>
    </source>
</evidence>
<dbReference type="SUPFAM" id="SSF55073">
    <property type="entry name" value="Nucleotide cyclase"/>
    <property type="match status" value="1"/>
</dbReference>
<feature type="domain" description="EAL" evidence="1">
    <location>
        <begin position="182"/>
        <end position="437"/>
    </location>
</feature>
<dbReference type="SMART" id="SM00267">
    <property type="entry name" value="GGDEF"/>
    <property type="match status" value="1"/>
</dbReference>
<dbReference type="InterPro" id="IPR001633">
    <property type="entry name" value="EAL_dom"/>
</dbReference>
<dbReference type="Gene3D" id="3.30.70.270">
    <property type="match status" value="1"/>
</dbReference>
<dbReference type="PANTHER" id="PTHR44757:SF2">
    <property type="entry name" value="BIOFILM ARCHITECTURE MAINTENANCE PROTEIN MBAA"/>
    <property type="match status" value="1"/>
</dbReference>
<dbReference type="SMART" id="SM00052">
    <property type="entry name" value="EAL"/>
    <property type="match status" value="1"/>
</dbReference>
<dbReference type="InterPro" id="IPR035919">
    <property type="entry name" value="EAL_sf"/>
</dbReference>
<dbReference type="InterPro" id="IPR043128">
    <property type="entry name" value="Rev_trsase/Diguanyl_cyclase"/>
</dbReference>